<feature type="compositionally biased region" description="Polar residues" evidence="4">
    <location>
        <begin position="11"/>
        <end position="26"/>
    </location>
</feature>
<reference evidence="6 7" key="1">
    <citation type="journal article" date="2018" name="IMA Fungus">
        <title>IMA Genome-F 9: Draft genome sequence of Annulohypoxylon stygium, Aspergillus mulundensis, Berkeleyomyces basicola (syn. Thielaviopsis basicola), Ceratocystis smalleyi, two Cercospora beticola strains, Coleophoma cylindrospora, Fusarium fracticaudum, Phialophora cf. hyalina, and Morchella septimelata.</title>
        <authorList>
            <person name="Wingfield B.D."/>
            <person name="Bills G.F."/>
            <person name="Dong Y."/>
            <person name="Huang W."/>
            <person name="Nel W.J."/>
            <person name="Swalarsk-Parry B.S."/>
            <person name="Vaghefi N."/>
            <person name="Wilken P.M."/>
            <person name="An Z."/>
            <person name="de Beer Z.W."/>
            <person name="De Vos L."/>
            <person name="Chen L."/>
            <person name="Duong T.A."/>
            <person name="Gao Y."/>
            <person name="Hammerbacher A."/>
            <person name="Kikkert J.R."/>
            <person name="Li Y."/>
            <person name="Li H."/>
            <person name="Li K."/>
            <person name="Li Q."/>
            <person name="Liu X."/>
            <person name="Ma X."/>
            <person name="Naidoo K."/>
            <person name="Pethybridge S.J."/>
            <person name="Sun J."/>
            <person name="Steenkamp E.T."/>
            <person name="van der Nest M.A."/>
            <person name="van Wyk S."/>
            <person name="Wingfield M.J."/>
            <person name="Xiong C."/>
            <person name="Yue Q."/>
            <person name="Zhang X."/>
        </authorList>
    </citation>
    <scope>NUCLEOTIDE SEQUENCE [LARGE SCALE GENOMIC DNA]</scope>
    <source>
        <strain evidence="6 7">BP5796</strain>
    </source>
</reference>
<dbReference type="EMBL" id="PDLN01000021">
    <property type="protein sequence ID" value="RDW58375.1"/>
    <property type="molecule type" value="Genomic_DNA"/>
</dbReference>
<accession>A0A3D8Q956</accession>
<dbReference type="InterPro" id="IPR045038">
    <property type="entry name" value="AIG2-like"/>
</dbReference>
<evidence type="ECO:0000256" key="3">
    <source>
        <dbReference type="ARBA" id="ARBA00030602"/>
    </source>
</evidence>
<keyword evidence="2" id="KW-0808">Transferase</keyword>
<feature type="domain" description="Gamma-glutamylcyclotransferase AIG2-like" evidence="5">
    <location>
        <begin position="61"/>
        <end position="175"/>
    </location>
</feature>
<dbReference type="PANTHER" id="PTHR31544">
    <property type="entry name" value="AIG2-LIKE PROTEIN D"/>
    <property type="match status" value="1"/>
</dbReference>
<evidence type="ECO:0000259" key="5">
    <source>
        <dbReference type="Pfam" id="PF06094"/>
    </source>
</evidence>
<dbReference type="GO" id="GO:0016740">
    <property type="term" value="F:transferase activity"/>
    <property type="evidence" value="ECO:0007669"/>
    <property type="project" value="UniProtKB-KW"/>
</dbReference>
<dbReference type="Pfam" id="PF06094">
    <property type="entry name" value="GGACT"/>
    <property type="match status" value="1"/>
</dbReference>
<dbReference type="SUPFAM" id="SSF110857">
    <property type="entry name" value="Gamma-glutamyl cyclotransferase-like"/>
    <property type="match status" value="1"/>
</dbReference>
<sequence length="184" mass="21166">MDSVADVNKRPATSATNPDQDSSASNDSKKLSLIDRKFLKGEAFVPPSDRDNFVGFRPHYIFLYGTLMDPVQLRKVLQLENTPTFQPATIVGWKIMLWGYYPTLVFNPGNTIHGMAYEVQKESHMEYLKYYETEVYKIKGCNIKFGNRTEVPGETFIYNGDKSLLKEGSFDLKDWQMKQLEKKS</sequence>
<dbReference type="CDD" id="cd06661">
    <property type="entry name" value="GGCT_like"/>
    <property type="match status" value="1"/>
</dbReference>
<dbReference type="OrthoDB" id="3262926at2759"/>
<evidence type="ECO:0000313" key="6">
    <source>
        <dbReference type="EMBL" id="RDW58375.1"/>
    </source>
</evidence>
<gene>
    <name evidence="6" type="ORF">BP5796_12305</name>
</gene>
<feature type="region of interest" description="Disordered" evidence="4">
    <location>
        <begin position="1"/>
        <end position="28"/>
    </location>
</feature>
<evidence type="ECO:0000313" key="7">
    <source>
        <dbReference type="Proteomes" id="UP000256328"/>
    </source>
</evidence>
<dbReference type="PANTHER" id="PTHR31544:SF4">
    <property type="entry name" value="GAMMA-GLUTAMYLCYCLOTRANSFERASE-RELATED"/>
    <property type="match status" value="1"/>
</dbReference>
<keyword evidence="7" id="KW-1185">Reference proteome</keyword>
<dbReference type="Proteomes" id="UP000256328">
    <property type="component" value="Unassembled WGS sequence"/>
</dbReference>
<dbReference type="InterPro" id="IPR036568">
    <property type="entry name" value="GGCT-like_sf"/>
</dbReference>
<dbReference type="InterPro" id="IPR009288">
    <property type="entry name" value="AIG2-like_dom"/>
</dbReference>
<dbReference type="InterPro" id="IPR013024">
    <property type="entry name" value="GGCT-like"/>
</dbReference>
<evidence type="ECO:0000256" key="1">
    <source>
        <dbReference type="ARBA" id="ARBA00008861"/>
    </source>
</evidence>
<organism evidence="6 7">
    <name type="scientific">Coleophoma crateriformis</name>
    <dbReference type="NCBI Taxonomy" id="565419"/>
    <lineage>
        <taxon>Eukaryota</taxon>
        <taxon>Fungi</taxon>
        <taxon>Dikarya</taxon>
        <taxon>Ascomycota</taxon>
        <taxon>Pezizomycotina</taxon>
        <taxon>Leotiomycetes</taxon>
        <taxon>Helotiales</taxon>
        <taxon>Dermateaceae</taxon>
        <taxon>Coleophoma</taxon>
    </lineage>
</organism>
<protein>
    <recommendedName>
        <fullName evidence="3">Putative gamma-glutamylcyclotransferase</fullName>
    </recommendedName>
</protein>
<name>A0A3D8Q956_9HELO</name>
<dbReference type="AlphaFoldDB" id="A0A3D8Q956"/>
<evidence type="ECO:0000256" key="4">
    <source>
        <dbReference type="SAM" id="MobiDB-lite"/>
    </source>
</evidence>
<comment type="caution">
    <text evidence="6">The sequence shown here is derived from an EMBL/GenBank/DDBJ whole genome shotgun (WGS) entry which is preliminary data.</text>
</comment>
<proteinExistence type="inferred from homology"/>
<comment type="similarity">
    <text evidence="1">Belongs to the gamma-glutamylcyclotransferase family.</text>
</comment>
<evidence type="ECO:0000256" key="2">
    <source>
        <dbReference type="ARBA" id="ARBA00022679"/>
    </source>
</evidence>
<dbReference type="Gene3D" id="3.10.490.10">
    <property type="entry name" value="Gamma-glutamyl cyclotransferase-like"/>
    <property type="match status" value="1"/>
</dbReference>